<name>A0A369ZAH1_HAEPH</name>
<sequence length="179" mass="20235">MKKLFLILITAVLVGCASSEFKAYKADKDNFTPNTDRYFSSPIYYQENVFGGPGAGRFYINTSIEEGKMTWSLSTDWLSASGRWLFNNQIAFNIDGQIYKFSGQATPNTEIMGGSMVMERNIYGVSDEFISKLENANSVIVRVSGTQAYVERTLSQEDIKNIKWYISYMKSGNRPTQSK</sequence>
<dbReference type="Proteomes" id="UP000253999">
    <property type="component" value="Unassembled WGS sequence"/>
</dbReference>
<reference evidence="2 5" key="2">
    <citation type="submission" date="2019-04" db="EMBL/GenBank/DDBJ databases">
        <title>Complete Genome and Methylome Analysis of Haemophilus haemolyticus NEB129.</title>
        <authorList>
            <person name="Fomenkov A."/>
            <person name="Roberts R.J."/>
            <person name="Anton B.P."/>
            <person name="Vincze T."/>
        </authorList>
    </citation>
    <scope>NUCLEOTIDE SEQUENCE [LARGE SCALE GENOMIC DNA]</scope>
    <source>
        <strain evidence="2 5">NEB129</strain>
    </source>
</reference>
<dbReference type="KEGG" id="hpaa:E5Q53_05210"/>
<feature type="chain" id="PRO_5030068130" evidence="1">
    <location>
        <begin position="23"/>
        <end position="179"/>
    </location>
</feature>
<dbReference type="Proteomes" id="UP000323974">
    <property type="component" value="Chromosome"/>
</dbReference>
<proteinExistence type="predicted"/>
<evidence type="ECO:0000256" key="1">
    <source>
        <dbReference type="SAM" id="SignalP"/>
    </source>
</evidence>
<reference evidence="3 4" key="1">
    <citation type="submission" date="2018-05" db="EMBL/GenBank/DDBJ databases">
        <title>Draft Genome Sequences for a Diverse set of 7 Haemophilus Species.</title>
        <authorList>
            <person name="Nichols M."/>
            <person name="Topaz N."/>
            <person name="Wang X."/>
            <person name="Wang X."/>
            <person name="Boxrud D."/>
        </authorList>
    </citation>
    <scope>NUCLEOTIDE SEQUENCE [LARGE SCALE GENOMIC DNA]</scope>
    <source>
        <strain evidence="3 4">C2010039593</strain>
    </source>
</reference>
<gene>
    <name evidence="3" type="ORF">DPV98_08600</name>
    <name evidence="2" type="ORF">E5Q53_05210</name>
</gene>
<dbReference type="EMBL" id="CP038817">
    <property type="protein sequence ID" value="QEN10888.1"/>
    <property type="molecule type" value="Genomic_DNA"/>
</dbReference>
<dbReference type="RefSeq" id="WP_005705984.1">
    <property type="nucleotide sequence ID" value="NZ_CP038817.1"/>
</dbReference>
<dbReference type="AlphaFoldDB" id="A0A369ZAH1"/>
<dbReference type="GeneID" id="78224497"/>
<keyword evidence="1" id="KW-0732">Signal</keyword>
<feature type="signal peptide" evidence="1">
    <location>
        <begin position="1"/>
        <end position="22"/>
    </location>
</feature>
<evidence type="ECO:0000313" key="3">
    <source>
        <dbReference type="EMBL" id="RDF01193.1"/>
    </source>
</evidence>
<evidence type="ECO:0000313" key="2">
    <source>
        <dbReference type="EMBL" id="QEN10888.1"/>
    </source>
</evidence>
<evidence type="ECO:0000313" key="5">
    <source>
        <dbReference type="Proteomes" id="UP000323974"/>
    </source>
</evidence>
<evidence type="ECO:0000313" key="4">
    <source>
        <dbReference type="Proteomes" id="UP000253999"/>
    </source>
</evidence>
<dbReference type="EMBL" id="QEQD01000009">
    <property type="protein sequence ID" value="RDF01193.1"/>
    <property type="molecule type" value="Genomic_DNA"/>
</dbReference>
<organism evidence="3 4">
    <name type="scientific">Haemophilus parahaemolyticus</name>
    <dbReference type="NCBI Taxonomy" id="735"/>
    <lineage>
        <taxon>Bacteria</taxon>
        <taxon>Pseudomonadati</taxon>
        <taxon>Pseudomonadota</taxon>
        <taxon>Gammaproteobacteria</taxon>
        <taxon>Pasteurellales</taxon>
        <taxon>Pasteurellaceae</taxon>
        <taxon>Haemophilus</taxon>
    </lineage>
</organism>
<dbReference type="PROSITE" id="PS51257">
    <property type="entry name" value="PROKAR_LIPOPROTEIN"/>
    <property type="match status" value="1"/>
</dbReference>
<accession>A0A369ZAH1</accession>
<protein>
    <submittedName>
        <fullName evidence="3">Uncharacterized protein</fullName>
    </submittedName>
</protein>